<evidence type="ECO:0000256" key="3">
    <source>
        <dbReference type="ARBA" id="ARBA00022741"/>
    </source>
</evidence>
<protein>
    <submittedName>
        <fullName evidence="10">ABC-type bacteriocin/lantibiotic exporter with double-glycine peptidase domain</fullName>
    </submittedName>
</protein>
<evidence type="ECO:0000256" key="1">
    <source>
        <dbReference type="ARBA" id="ARBA00004651"/>
    </source>
</evidence>
<dbReference type="GO" id="GO:0015421">
    <property type="term" value="F:ABC-type oligopeptide transporter activity"/>
    <property type="evidence" value="ECO:0007669"/>
    <property type="project" value="TreeGrafter"/>
</dbReference>
<accession>A0A846MRA6</accession>
<dbReference type="AlphaFoldDB" id="A0A846MRA6"/>
<feature type="transmembrane region" description="Helical" evidence="7">
    <location>
        <begin position="318"/>
        <end position="338"/>
    </location>
</feature>
<dbReference type="PANTHER" id="PTHR43394">
    <property type="entry name" value="ATP-DEPENDENT PERMEASE MDL1, MITOCHONDRIAL"/>
    <property type="match status" value="1"/>
</dbReference>
<name>A0A846MRA6_9BACT</name>
<gene>
    <name evidence="10" type="ORF">FHS56_001606</name>
</gene>
<dbReference type="InterPro" id="IPR036640">
    <property type="entry name" value="ABC1_TM_sf"/>
</dbReference>
<dbReference type="InterPro" id="IPR003593">
    <property type="entry name" value="AAA+_ATPase"/>
</dbReference>
<feature type="transmembrane region" description="Helical" evidence="7">
    <location>
        <begin position="404"/>
        <end position="427"/>
    </location>
</feature>
<dbReference type="PROSITE" id="PS50929">
    <property type="entry name" value="ABC_TM1F"/>
    <property type="match status" value="1"/>
</dbReference>
<feature type="domain" description="ABC transporter" evidence="8">
    <location>
        <begin position="497"/>
        <end position="730"/>
    </location>
</feature>
<keyword evidence="5 7" id="KW-1133">Transmembrane helix</keyword>
<dbReference type="InterPro" id="IPR039421">
    <property type="entry name" value="Type_1_exporter"/>
</dbReference>
<feature type="transmembrane region" description="Helical" evidence="7">
    <location>
        <begin position="213"/>
        <end position="242"/>
    </location>
</feature>
<keyword evidence="4" id="KW-0067">ATP-binding</keyword>
<dbReference type="Proteomes" id="UP000537126">
    <property type="component" value="Unassembled WGS sequence"/>
</dbReference>
<feature type="transmembrane region" description="Helical" evidence="7">
    <location>
        <begin position="179"/>
        <end position="201"/>
    </location>
</feature>
<dbReference type="Gene3D" id="3.40.50.300">
    <property type="entry name" value="P-loop containing nucleotide triphosphate hydrolases"/>
    <property type="match status" value="1"/>
</dbReference>
<dbReference type="Gene3D" id="1.20.1560.10">
    <property type="entry name" value="ABC transporter type 1, transmembrane domain"/>
    <property type="match status" value="1"/>
</dbReference>
<reference evidence="10 11" key="1">
    <citation type="submission" date="2020-03" db="EMBL/GenBank/DDBJ databases">
        <title>Genomic Encyclopedia of Type Strains, Phase IV (KMG-IV): sequencing the most valuable type-strain genomes for metagenomic binning, comparative biology and taxonomic classification.</title>
        <authorList>
            <person name="Goeker M."/>
        </authorList>
    </citation>
    <scope>NUCLEOTIDE SEQUENCE [LARGE SCALE GENOMIC DNA]</scope>
    <source>
        <strain evidence="10 11">DSM 5718</strain>
    </source>
</reference>
<dbReference type="InterPro" id="IPR011527">
    <property type="entry name" value="ABC1_TM_dom"/>
</dbReference>
<proteinExistence type="predicted"/>
<dbReference type="GO" id="GO:0005886">
    <property type="term" value="C:plasma membrane"/>
    <property type="evidence" value="ECO:0007669"/>
    <property type="project" value="UniProtKB-SubCell"/>
</dbReference>
<dbReference type="InterPro" id="IPR027417">
    <property type="entry name" value="P-loop_NTPase"/>
</dbReference>
<feature type="domain" description="ABC transmembrane type-1" evidence="9">
    <location>
        <begin position="185"/>
        <end position="462"/>
    </location>
</feature>
<dbReference type="Pfam" id="PF00005">
    <property type="entry name" value="ABC_tran"/>
    <property type="match status" value="1"/>
</dbReference>
<dbReference type="GO" id="GO:0005524">
    <property type="term" value="F:ATP binding"/>
    <property type="evidence" value="ECO:0007669"/>
    <property type="project" value="UniProtKB-KW"/>
</dbReference>
<evidence type="ECO:0000256" key="7">
    <source>
        <dbReference type="SAM" id="Phobius"/>
    </source>
</evidence>
<dbReference type="SUPFAM" id="SSF52540">
    <property type="entry name" value="P-loop containing nucleoside triphosphate hydrolases"/>
    <property type="match status" value="1"/>
</dbReference>
<dbReference type="SMART" id="SM00382">
    <property type="entry name" value="AAA"/>
    <property type="match status" value="1"/>
</dbReference>
<evidence type="ECO:0000256" key="2">
    <source>
        <dbReference type="ARBA" id="ARBA00022692"/>
    </source>
</evidence>
<evidence type="ECO:0000256" key="4">
    <source>
        <dbReference type="ARBA" id="ARBA00022840"/>
    </source>
</evidence>
<dbReference type="PANTHER" id="PTHR43394:SF4">
    <property type="entry name" value="TOXIN SECRETION ABC TRANSPORTER ATP-BINDING PROTEIN"/>
    <property type="match status" value="1"/>
</dbReference>
<keyword evidence="11" id="KW-1185">Reference proteome</keyword>
<evidence type="ECO:0000256" key="5">
    <source>
        <dbReference type="ARBA" id="ARBA00022989"/>
    </source>
</evidence>
<comment type="subcellular location">
    <subcellularLocation>
        <location evidence="1">Cell membrane</location>
        <topology evidence="1">Multi-pass membrane protein</topology>
    </subcellularLocation>
</comment>
<evidence type="ECO:0000259" key="8">
    <source>
        <dbReference type="PROSITE" id="PS50893"/>
    </source>
</evidence>
<evidence type="ECO:0000313" key="10">
    <source>
        <dbReference type="EMBL" id="NIK74093.1"/>
    </source>
</evidence>
<dbReference type="EMBL" id="JAASRN010000002">
    <property type="protein sequence ID" value="NIK74093.1"/>
    <property type="molecule type" value="Genomic_DNA"/>
</dbReference>
<comment type="caution">
    <text evidence="10">The sequence shown here is derived from an EMBL/GenBank/DDBJ whole genome shotgun (WGS) entry which is preliminary data.</text>
</comment>
<keyword evidence="3" id="KW-0547">Nucleotide-binding</keyword>
<dbReference type="PROSITE" id="PS50893">
    <property type="entry name" value="ABC_TRANSPORTER_2"/>
    <property type="match status" value="1"/>
</dbReference>
<sequence>MLLSERLVRRVAFHLREKMAEFPESELERIQNERTEGDLSPDGWIRAIIDRGEDLHLAIVVHGYSNEELLAYFYETDSPIILFRYLPNGEVVPVILRKEGKDTVLEEYFDESRDTWRERKVEELNDYIRFEDPVDLSLHDKIIALTAFPMPYASKEYEEQKALTPFQRLLSLLKSERHILLYIYVYAIISGLIALSLPLGVQATFRLISSGKILTSVVVVIALVIVGLAASGGLQLMQLWLVEVLQQRVFAKAAFEFAYRIPKIQPSVLKKYYPPELMNRFFDVVILQKELPKLLVDLSAAALQVILGLLLLSLYHPFFLGLIFFTFVFIGILLYYTFDRGLYTSIKESTYKYKIAHWLEEIARTVHSFRLSTSSRLPLSKMDELVNYYLYYRKEHFKVLVNQYLFVLIFKILIVGGLLILGSTLVVERQISLGQLVASEVVIILVVNAIEKLVLGLATVYDALTAVEKIAQVTDLPLEKRRGVLVDFYRYPEGLEIHMEEVRASYNSSKRILKGVTLTALPGETVCIAGPEGAGKHTLMRVLTGFVEYEGYISVNGFSLKDIDVDMWRAVVENNFSEDEVFAGTILENIVMGKPNVKMKDVYEAIEVMGLADVIGRLPKGIHTEILADGRPLSISERHKLILARCIVSKPKLLIIIDHFQEMQNSEKKRILQWLTQPQHPWTLFMLSNDPVFLSMAKRVVVLEKGKVVAEGAYEELMNERHFRAFMTENV</sequence>
<evidence type="ECO:0000259" key="9">
    <source>
        <dbReference type="PROSITE" id="PS50929"/>
    </source>
</evidence>
<dbReference type="SUPFAM" id="SSF90123">
    <property type="entry name" value="ABC transporter transmembrane region"/>
    <property type="match status" value="1"/>
</dbReference>
<dbReference type="GO" id="GO:0016887">
    <property type="term" value="F:ATP hydrolysis activity"/>
    <property type="evidence" value="ECO:0007669"/>
    <property type="project" value="InterPro"/>
</dbReference>
<dbReference type="RefSeq" id="WP_166919439.1">
    <property type="nucleotide sequence ID" value="NZ_JAASRN010000002.1"/>
</dbReference>
<keyword evidence="2 7" id="KW-0812">Transmembrane</keyword>
<keyword evidence="6 7" id="KW-0472">Membrane</keyword>
<evidence type="ECO:0000256" key="6">
    <source>
        <dbReference type="ARBA" id="ARBA00023136"/>
    </source>
</evidence>
<dbReference type="InterPro" id="IPR003439">
    <property type="entry name" value="ABC_transporter-like_ATP-bd"/>
</dbReference>
<organism evidence="10 11">
    <name type="scientific">Thermonema lapsum</name>
    <dbReference type="NCBI Taxonomy" id="28195"/>
    <lineage>
        <taxon>Bacteria</taxon>
        <taxon>Pseudomonadati</taxon>
        <taxon>Bacteroidota</taxon>
        <taxon>Cytophagia</taxon>
        <taxon>Cytophagales</taxon>
        <taxon>Thermonemataceae</taxon>
        <taxon>Thermonema</taxon>
    </lineage>
</organism>
<evidence type="ECO:0000313" key="11">
    <source>
        <dbReference type="Proteomes" id="UP000537126"/>
    </source>
</evidence>